<name>A0ACC2PDT2_9HYME</name>
<proteinExistence type="predicted"/>
<keyword evidence="2" id="KW-1185">Reference proteome</keyword>
<accession>A0ACC2PDT2</accession>
<evidence type="ECO:0000313" key="2">
    <source>
        <dbReference type="Proteomes" id="UP001239111"/>
    </source>
</evidence>
<protein>
    <submittedName>
        <fullName evidence="1">Uncharacterized protein</fullName>
    </submittedName>
</protein>
<dbReference type="EMBL" id="CM056742">
    <property type="protein sequence ID" value="KAJ8681258.1"/>
    <property type="molecule type" value="Genomic_DNA"/>
</dbReference>
<comment type="caution">
    <text evidence="1">The sequence shown here is derived from an EMBL/GenBank/DDBJ whole genome shotgun (WGS) entry which is preliminary data.</text>
</comment>
<sequence>MAEVVRAGGRGTGTMLIFFLLLGIMSQESHASMYSMPAEMKAEHMVNELLLRELLERMANNGGDLEDNLLQQRLANNLMSQNREDSREEQEEAARRQMQLEFPLDFGTLDALGQSPKTSIRDQEYLRHSSLWSTNEHQDDDDDEDEVGSPIGYVKSNERHKIKPAALKQLLANEAGSASSGTGAGGKGGNGRPESQLPAYCTPPNPCPVGYTAENQCIENFENSAGFSRDYQSSQDCMCDSEHMLQCPNSVDLDSGIPITNSDFEQIVERFQENNPYFHGEKLPIAAKKGINVLY</sequence>
<organism evidence="1 2">
    <name type="scientific">Eretmocerus hayati</name>
    <dbReference type="NCBI Taxonomy" id="131215"/>
    <lineage>
        <taxon>Eukaryota</taxon>
        <taxon>Metazoa</taxon>
        <taxon>Ecdysozoa</taxon>
        <taxon>Arthropoda</taxon>
        <taxon>Hexapoda</taxon>
        <taxon>Insecta</taxon>
        <taxon>Pterygota</taxon>
        <taxon>Neoptera</taxon>
        <taxon>Endopterygota</taxon>
        <taxon>Hymenoptera</taxon>
        <taxon>Apocrita</taxon>
        <taxon>Proctotrupomorpha</taxon>
        <taxon>Chalcidoidea</taxon>
        <taxon>Aphelinidae</taxon>
        <taxon>Aphelininae</taxon>
        <taxon>Eretmocerus</taxon>
    </lineage>
</organism>
<gene>
    <name evidence="1" type="ORF">QAD02_017045</name>
</gene>
<reference evidence="1" key="1">
    <citation type="submission" date="2023-04" db="EMBL/GenBank/DDBJ databases">
        <title>A chromosome-level genome assembly of the parasitoid wasp Eretmocerus hayati.</title>
        <authorList>
            <person name="Zhong Y."/>
            <person name="Liu S."/>
            <person name="Liu Y."/>
        </authorList>
    </citation>
    <scope>NUCLEOTIDE SEQUENCE</scope>
    <source>
        <strain evidence="1">ZJU_SS_LIU_2023</strain>
    </source>
</reference>
<dbReference type="Proteomes" id="UP001239111">
    <property type="component" value="Chromosome 2"/>
</dbReference>
<evidence type="ECO:0000313" key="1">
    <source>
        <dbReference type="EMBL" id="KAJ8681258.1"/>
    </source>
</evidence>